<feature type="compositionally biased region" description="Basic residues" evidence="1">
    <location>
        <begin position="1"/>
        <end position="14"/>
    </location>
</feature>
<evidence type="ECO:0000313" key="2">
    <source>
        <dbReference type="EMBL" id="EOA85848.1"/>
    </source>
</evidence>
<keyword evidence="3" id="KW-1185">Reference proteome</keyword>
<feature type="region of interest" description="Disordered" evidence="1">
    <location>
        <begin position="1"/>
        <end position="23"/>
    </location>
</feature>
<dbReference type="RefSeq" id="XP_008026433.1">
    <property type="nucleotide sequence ID" value="XM_008028242.1"/>
</dbReference>
<feature type="region of interest" description="Disordered" evidence="1">
    <location>
        <begin position="62"/>
        <end position="88"/>
    </location>
</feature>
<evidence type="ECO:0000313" key="3">
    <source>
        <dbReference type="Proteomes" id="UP000016935"/>
    </source>
</evidence>
<dbReference type="OrthoDB" id="3791520at2759"/>
<dbReference type="GeneID" id="19405359"/>
<feature type="compositionally biased region" description="Basic residues" evidence="1">
    <location>
        <begin position="102"/>
        <end position="111"/>
    </location>
</feature>
<feature type="region of interest" description="Disordered" evidence="1">
    <location>
        <begin position="102"/>
        <end position="138"/>
    </location>
</feature>
<dbReference type="Proteomes" id="UP000016935">
    <property type="component" value="Unassembled WGS sequence"/>
</dbReference>
<accession>R0JY53</accession>
<organism evidence="2 3">
    <name type="scientific">Exserohilum turcicum (strain 28A)</name>
    <name type="common">Northern leaf blight fungus</name>
    <name type="synonym">Setosphaeria turcica</name>
    <dbReference type="NCBI Taxonomy" id="671987"/>
    <lineage>
        <taxon>Eukaryota</taxon>
        <taxon>Fungi</taxon>
        <taxon>Dikarya</taxon>
        <taxon>Ascomycota</taxon>
        <taxon>Pezizomycotina</taxon>
        <taxon>Dothideomycetes</taxon>
        <taxon>Pleosporomycetidae</taxon>
        <taxon>Pleosporales</taxon>
        <taxon>Pleosporineae</taxon>
        <taxon>Pleosporaceae</taxon>
        <taxon>Exserohilum</taxon>
    </lineage>
</organism>
<name>R0JY53_EXST2</name>
<dbReference type="HOGENOM" id="CLU_059302_0_0_1"/>
<dbReference type="EMBL" id="KB908626">
    <property type="protein sequence ID" value="EOA85848.1"/>
    <property type="molecule type" value="Genomic_DNA"/>
</dbReference>
<dbReference type="AlphaFoldDB" id="R0JY53"/>
<evidence type="ECO:0000256" key="1">
    <source>
        <dbReference type="SAM" id="MobiDB-lite"/>
    </source>
</evidence>
<reference evidence="2 3" key="2">
    <citation type="journal article" date="2013" name="PLoS Genet.">
        <title>Comparative genome structure, secondary metabolite, and effector coding capacity across Cochliobolus pathogens.</title>
        <authorList>
            <person name="Condon B.J."/>
            <person name="Leng Y."/>
            <person name="Wu D."/>
            <person name="Bushley K.E."/>
            <person name="Ohm R.A."/>
            <person name="Otillar R."/>
            <person name="Martin J."/>
            <person name="Schackwitz W."/>
            <person name="Grimwood J."/>
            <person name="MohdZainudin N."/>
            <person name="Xue C."/>
            <person name="Wang R."/>
            <person name="Manning V.A."/>
            <person name="Dhillon B."/>
            <person name="Tu Z.J."/>
            <person name="Steffenson B.J."/>
            <person name="Salamov A."/>
            <person name="Sun H."/>
            <person name="Lowry S."/>
            <person name="LaButti K."/>
            <person name="Han J."/>
            <person name="Copeland A."/>
            <person name="Lindquist E."/>
            <person name="Barry K."/>
            <person name="Schmutz J."/>
            <person name="Baker S.E."/>
            <person name="Ciuffetti L.M."/>
            <person name="Grigoriev I.V."/>
            <person name="Zhong S."/>
            <person name="Turgeon B.G."/>
        </authorList>
    </citation>
    <scope>NUCLEOTIDE SEQUENCE [LARGE SCALE GENOMIC DNA]</scope>
    <source>
        <strain evidence="3">28A</strain>
    </source>
</reference>
<gene>
    <name evidence="2" type="ORF">SETTUDRAFT_70801</name>
</gene>
<proteinExistence type="predicted"/>
<reference evidence="2 3" key="1">
    <citation type="journal article" date="2012" name="PLoS Pathog.">
        <title>Diverse lifestyles and strategies of plant pathogenesis encoded in the genomes of eighteen Dothideomycetes fungi.</title>
        <authorList>
            <person name="Ohm R.A."/>
            <person name="Feau N."/>
            <person name="Henrissat B."/>
            <person name="Schoch C.L."/>
            <person name="Horwitz B.A."/>
            <person name="Barry K.W."/>
            <person name="Condon B.J."/>
            <person name="Copeland A.C."/>
            <person name="Dhillon B."/>
            <person name="Glaser F."/>
            <person name="Hesse C.N."/>
            <person name="Kosti I."/>
            <person name="LaButti K."/>
            <person name="Lindquist E.A."/>
            <person name="Lucas S."/>
            <person name="Salamov A.A."/>
            <person name="Bradshaw R.E."/>
            <person name="Ciuffetti L."/>
            <person name="Hamelin R.C."/>
            <person name="Kema G.H.J."/>
            <person name="Lawrence C."/>
            <person name="Scott J.A."/>
            <person name="Spatafora J.W."/>
            <person name="Turgeon B.G."/>
            <person name="de Wit P.J.G.M."/>
            <person name="Zhong S."/>
            <person name="Goodwin S.B."/>
            <person name="Grigoriev I.V."/>
        </authorList>
    </citation>
    <scope>NUCLEOTIDE SEQUENCE [LARGE SCALE GENOMIC DNA]</scope>
    <source>
        <strain evidence="3">28A</strain>
    </source>
</reference>
<feature type="compositionally biased region" description="Basic and acidic residues" evidence="1">
    <location>
        <begin position="128"/>
        <end position="138"/>
    </location>
</feature>
<protein>
    <submittedName>
        <fullName evidence="2">Uncharacterized protein</fullName>
    </submittedName>
</protein>
<feature type="compositionally biased region" description="Acidic residues" evidence="1">
    <location>
        <begin position="117"/>
        <end position="127"/>
    </location>
</feature>
<feature type="non-terminal residue" evidence="2">
    <location>
        <position position="392"/>
    </location>
</feature>
<sequence length="392" mass="45428">MARQATAHRRGGTHKVRDEDRTDSVYDTYNYKELLDATKERRLYRKDMKKVEMAWALKRNDEAKRRTERDNLNALRRKQEEARKEEERIAAEKQELINARQRKKLEKKRKRERDESVSDDTLSDTEIEAERETRDEYKREAIGQALSDSSWDSTSTESLPNSIDHLAPLCTLRLLEWPYETLPCTIPSSSPFHFQPRTLPYVPLRLVTTLTKQKLFLPGHKYPPAIPPDYVPMLSQPVRAAAHRGQLSGLLRKATIETGVQWALRTLIQPSTAHMYFLPCAANSTKSLADVYQKWEVESSKARRVRGRSEACANDRDVRVGQRKRIKTGLVAEVYEACKWRPAAVGYVPAFLDFGAVCTQREEGPKTLDNLRYVRFPGCDVPHYYFWVRDAE</sequence>